<evidence type="ECO:0000256" key="1">
    <source>
        <dbReference type="ARBA" id="ARBA00010007"/>
    </source>
</evidence>
<comment type="caution">
    <text evidence="3">The sequence shown here is derived from an EMBL/GenBank/DDBJ whole genome shotgun (WGS) entry which is preliminary data.</text>
</comment>
<keyword evidence="4" id="KW-1185">Reference proteome</keyword>
<evidence type="ECO:0000313" key="3">
    <source>
        <dbReference type="EMBL" id="MDY0882751.1"/>
    </source>
</evidence>
<gene>
    <name evidence="3" type="primary">maiA</name>
    <name evidence="3" type="ORF">SMD27_07845</name>
</gene>
<dbReference type="InterPro" id="IPR034333">
    <property type="entry name" value="GST_Zeta_N"/>
</dbReference>
<dbReference type="Proteomes" id="UP001279642">
    <property type="component" value="Unassembled WGS sequence"/>
</dbReference>
<dbReference type="PANTHER" id="PTHR42673">
    <property type="entry name" value="MALEYLACETOACETATE ISOMERASE"/>
    <property type="match status" value="1"/>
</dbReference>
<dbReference type="SUPFAM" id="SSF52833">
    <property type="entry name" value="Thioredoxin-like"/>
    <property type="match status" value="1"/>
</dbReference>
<sequence length="148" mass="17117">MDKLTLYGYFRSSAAYRVRIALNLKGLSYKQRFVHLVRDGGEQHRASYRVINPQKLVPTLMAGDRALTQSAAICEYLEEAYPAPPLLPPDPLARAFIRSIMQAIACDIHPLNNMRVLSYLTKTFGMSDTNRAAWYRHWIERDWRQSRS</sequence>
<dbReference type="Gene3D" id="3.40.30.10">
    <property type="entry name" value="Glutaredoxin"/>
    <property type="match status" value="1"/>
</dbReference>
<dbReference type="RefSeq" id="WP_320507814.1">
    <property type="nucleotide sequence ID" value="NZ_JAXCLW010000002.1"/>
</dbReference>
<accession>A0ABU5E8T8</accession>
<evidence type="ECO:0000259" key="2">
    <source>
        <dbReference type="PROSITE" id="PS50404"/>
    </source>
</evidence>
<proteinExistence type="inferred from homology"/>
<evidence type="ECO:0000313" key="4">
    <source>
        <dbReference type="Proteomes" id="UP001279642"/>
    </source>
</evidence>
<organism evidence="3 4">
    <name type="scientific">Dongia soli</name>
    <dbReference type="NCBI Taxonomy" id="600628"/>
    <lineage>
        <taxon>Bacteria</taxon>
        <taxon>Pseudomonadati</taxon>
        <taxon>Pseudomonadota</taxon>
        <taxon>Alphaproteobacteria</taxon>
        <taxon>Rhodospirillales</taxon>
        <taxon>Dongiaceae</taxon>
        <taxon>Dongia</taxon>
    </lineage>
</organism>
<dbReference type="PROSITE" id="PS50404">
    <property type="entry name" value="GST_NTER"/>
    <property type="match status" value="1"/>
</dbReference>
<name>A0ABU5E8T8_9PROT</name>
<dbReference type="EMBL" id="JAXCLW010000002">
    <property type="protein sequence ID" value="MDY0882751.1"/>
    <property type="molecule type" value="Genomic_DNA"/>
</dbReference>
<dbReference type="InterPro" id="IPR005955">
    <property type="entry name" value="GST_Zeta"/>
</dbReference>
<reference evidence="3 4" key="1">
    <citation type="journal article" date="2016" name="Antonie Van Leeuwenhoek">
        <title>Dongia soli sp. nov., isolated from soil from Dokdo, Korea.</title>
        <authorList>
            <person name="Kim D.U."/>
            <person name="Lee H."/>
            <person name="Kim H."/>
            <person name="Kim S.G."/>
            <person name="Ka J.O."/>
        </authorList>
    </citation>
    <scope>NUCLEOTIDE SEQUENCE [LARGE SCALE GENOMIC DNA]</scope>
    <source>
        <strain evidence="3 4">D78</strain>
    </source>
</reference>
<dbReference type="SFLD" id="SFLDS00019">
    <property type="entry name" value="Glutathione_Transferase_(cytos"/>
    <property type="match status" value="1"/>
</dbReference>
<dbReference type="InterPro" id="IPR004045">
    <property type="entry name" value="Glutathione_S-Trfase_N"/>
</dbReference>
<protein>
    <submittedName>
        <fullName evidence="3">Maleylacetoacetate isomerase</fullName>
        <ecNumber evidence="3">5.2.1.2</ecNumber>
    </submittedName>
</protein>
<feature type="domain" description="GST N-terminal" evidence="2">
    <location>
        <begin position="2"/>
        <end position="85"/>
    </location>
</feature>
<dbReference type="EC" id="5.2.1.2" evidence="3"/>
<dbReference type="SFLD" id="SFLDG00358">
    <property type="entry name" value="Main_(cytGST)"/>
    <property type="match status" value="1"/>
</dbReference>
<dbReference type="PANTHER" id="PTHR42673:SF21">
    <property type="entry name" value="GLUTATHIONE S-TRANSFERASE YFCF"/>
    <property type="match status" value="1"/>
</dbReference>
<comment type="similarity">
    <text evidence="1">Belongs to the GST superfamily. Zeta family.</text>
</comment>
<dbReference type="InterPro" id="IPR040079">
    <property type="entry name" value="Glutathione_S-Trfase"/>
</dbReference>
<dbReference type="Pfam" id="PF13417">
    <property type="entry name" value="GST_N_3"/>
    <property type="match status" value="1"/>
</dbReference>
<dbReference type="Gene3D" id="1.20.1050.10">
    <property type="match status" value="1"/>
</dbReference>
<dbReference type="CDD" id="cd03042">
    <property type="entry name" value="GST_N_Zeta"/>
    <property type="match status" value="1"/>
</dbReference>
<dbReference type="GO" id="GO:0016034">
    <property type="term" value="F:maleylacetoacetate isomerase activity"/>
    <property type="evidence" value="ECO:0007669"/>
    <property type="project" value="UniProtKB-EC"/>
</dbReference>
<keyword evidence="3" id="KW-0413">Isomerase</keyword>
<dbReference type="NCBIfam" id="TIGR01262">
    <property type="entry name" value="maiA"/>
    <property type="match status" value="1"/>
</dbReference>
<dbReference type="InterPro" id="IPR036249">
    <property type="entry name" value="Thioredoxin-like_sf"/>
</dbReference>